<feature type="transmembrane region" description="Helical" evidence="1">
    <location>
        <begin position="113"/>
        <end position="131"/>
    </location>
</feature>
<dbReference type="AlphaFoldDB" id="A0AAU7BVJ7"/>
<dbReference type="EMBL" id="CP157199">
    <property type="protein sequence ID" value="XBG62297.1"/>
    <property type="molecule type" value="Genomic_DNA"/>
</dbReference>
<keyword evidence="1" id="KW-0812">Transmembrane</keyword>
<evidence type="ECO:0000256" key="1">
    <source>
        <dbReference type="SAM" id="Phobius"/>
    </source>
</evidence>
<evidence type="ECO:0000313" key="2">
    <source>
        <dbReference type="EMBL" id="XBG62297.1"/>
    </source>
</evidence>
<proteinExistence type="predicted"/>
<keyword evidence="1" id="KW-0472">Membrane</keyword>
<feature type="transmembrane region" description="Helical" evidence="1">
    <location>
        <begin position="66"/>
        <end position="84"/>
    </location>
</feature>
<organism evidence="2">
    <name type="scientific">Pontimicrobium sp. SW4</name>
    <dbReference type="NCBI Taxonomy" id="3153519"/>
    <lineage>
        <taxon>Bacteria</taxon>
        <taxon>Pseudomonadati</taxon>
        <taxon>Bacteroidota</taxon>
        <taxon>Flavobacteriia</taxon>
        <taxon>Flavobacteriales</taxon>
        <taxon>Flavobacteriaceae</taxon>
        <taxon>Pontimicrobium</taxon>
    </lineage>
</organism>
<accession>A0AAU7BVJ7</accession>
<keyword evidence="1" id="KW-1133">Transmembrane helix</keyword>
<dbReference type="RefSeq" id="WP_347925422.1">
    <property type="nucleotide sequence ID" value="NZ_CP157199.1"/>
</dbReference>
<name>A0AAU7BVJ7_9FLAO</name>
<protein>
    <submittedName>
        <fullName evidence="2">DoxX family protein</fullName>
    </submittedName>
</protein>
<reference evidence="2" key="1">
    <citation type="submission" date="2024-05" db="EMBL/GenBank/DDBJ databases">
        <title>Pontimicrobium maritimus sp. nov., isolated form sea water.</title>
        <authorList>
            <person name="Muhammad N."/>
            <person name="Vuong T.Q."/>
            <person name="Han H.L."/>
            <person name="Kim S.-G."/>
        </authorList>
    </citation>
    <scope>NUCLEOTIDE SEQUENCE</scope>
    <source>
        <strain evidence="2">SW4</strain>
    </source>
</reference>
<sequence length="146" mass="16893">MTSIEKLHNRIYKKRLFTLFTWGTRILLFLAFLPSGLKKVLGERFTILGIDTPVGFFFEGLYRTGFYWNFLGFMQLLVGVLLLIPRTTFLGAILYLPIIINIFIIVVSMNFKGTPIIAGLMLLANIYLLFWDYKKVKQIVSVIFGR</sequence>
<feature type="transmembrane region" description="Helical" evidence="1">
    <location>
        <begin position="89"/>
        <end position="107"/>
    </location>
</feature>
<gene>
    <name evidence="2" type="ORF">ABGB03_05180</name>
</gene>